<dbReference type="Gene3D" id="3.40.50.1820">
    <property type="entry name" value="alpha/beta hydrolase"/>
    <property type="match status" value="1"/>
</dbReference>
<evidence type="ECO:0000313" key="5">
    <source>
        <dbReference type="Proteomes" id="UP000294886"/>
    </source>
</evidence>
<dbReference type="EMBL" id="SLWU01000021">
    <property type="protein sequence ID" value="TCO60410.1"/>
    <property type="molecule type" value="Genomic_DNA"/>
</dbReference>
<dbReference type="Pfam" id="PF07676">
    <property type="entry name" value="PD40"/>
    <property type="match status" value="1"/>
</dbReference>
<dbReference type="GO" id="GO:0004177">
    <property type="term" value="F:aminopeptidase activity"/>
    <property type="evidence" value="ECO:0007669"/>
    <property type="project" value="UniProtKB-KW"/>
</dbReference>
<dbReference type="InterPro" id="IPR029058">
    <property type="entry name" value="AB_hydrolase_fold"/>
</dbReference>
<accession>A0A4V2S7L6</accession>
<dbReference type="GO" id="GO:0006508">
    <property type="term" value="P:proteolysis"/>
    <property type="evidence" value="ECO:0007669"/>
    <property type="project" value="InterPro"/>
</dbReference>
<evidence type="ECO:0000256" key="1">
    <source>
        <dbReference type="ARBA" id="ARBA00022801"/>
    </source>
</evidence>
<dbReference type="Gene3D" id="2.120.10.30">
    <property type="entry name" value="TolB, C-terminal domain"/>
    <property type="match status" value="1"/>
</dbReference>
<evidence type="ECO:0000259" key="3">
    <source>
        <dbReference type="Pfam" id="PF00326"/>
    </source>
</evidence>
<sequence length="632" mass="74011">MSKIKWDESTFTKFAYLKDPRISRDGLKIAYVLTKADLKNNEYKHTIVVEEKGSRSFIENATMPRFSPTGRKMIFVRKHRDKDVNEIFLCDLNSMSERKILELKDVLDITWNKDDRRILITGIKKMEDEDLIFEDEVPVWFDDKGFFSKEKTIFLVVDVEGGVILDEFSAEKFSTAIWHGDRVIYNVPKKVDNVPQFFGLFDIYVYEKGKREKLFEDVSYTAVDSNGEVVLLYGKPRKEKDSEHDFHYLWDGRKVIPLTEHLVYNNGQGKLDEKGNVYFTMAKEGRISLYKLRRRELASISEDNSWVGEFDVSGDGKVVFTKETDIMPKELYVWDERLEQLTDYNKLVVDELDVKPYNNFKYKSLDLELDGWYIKPEIEEGQKAPVLVFVHGGPKGMYGYYFKYEFQLMANRGYYVVFVNPRGSNGYSEDFALRVLERTGLEDFQDILNGVEKFFELEPNADRERVGITGISYGGFMTNWALTQSKLFKAGISENGISYWLTSYAFSDIGLWFDREVIGDNPLENENYRKLSPIFYAKNVEAPLLLIHSLEDYRCPLDQSVMFYHVLKSLGKEAYIAIFKKGAHGHSLDGTPRHRAKRYKLFMEFFERKLKRYEEGFDVEGILKREDEWERS</sequence>
<organism evidence="4 5">
    <name type="scientific">Caldanaerobacter subterraneus</name>
    <dbReference type="NCBI Taxonomy" id="911092"/>
    <lineage>
        <taxon>Bacteria</taxon>
        <taxon>Bacillati</taxon>
        <taxon>Bacillota</taxon>
        <taxon>Clostridia</taxon>
        <taxon>Thermoanaerobacterales</taxon>
        <taxon>Thermoanaerobacteraceae</taxon>
        <taxon>Caldanaerobacter</taxon>
    </lineage>
</organism>
<dbReference type="SUPFAM" id="SSF53474">
    <property type="entry name" value="alpha/beta-Hydrolases"/>
    <property type="match status" value="1"/>
</dbReference>
<dbReference type="PANTHER" id="PTHR42776:SF27">
    <property type="entry name" value="DIPEPTIDYL PEPTIDASE FAMILY MEMBER 6"/>
    <property type="match status" value="1"/>
</dbReference>
<evidence type="ECO:0000313" key="4">
    <source>
        <dbReference type="EMBL" id="TCO60410.1"/>
    </source>
</evidence>
<dbReference type="Pfam" id="PF00326">
    <property type="entry name" value="Peptidase_S9"/>
    <property type="match status" value="1"/>
</dbReference>
<dbReference type="AlphaFoldDB" id="A0A4V2S7L6"/>
<keyword evidence="1" id="KW-0378">Hydrolase</keyword>
<dbReference type="RefSeq" id="WP_132040329.1">
    <property type="nucleotide sequence ID" value="NZ_SLWU01000021.1"/>
</dbReference>
<dbReference type="InterPro" id="IPR001375">
    <property type="entry name" value="Peptidase_S9_cat"/>
</dbReference>
<proteinExistence type="predicted"/>
<feature type="domain" description="Peptidase S9 prolyl oligopeptidase catalytic" evidence="3">
    <location>
        <begin position="401"/>
        <end position="611"/>
    </location>
</feature>
<dbReference type="GO" id="GO:0004252">
    <property type="term" value="F:serine-type endopeptidase activity"/>
    <property type="evidence" value="ECO:0007669"/>
    <property type="project" value="TreeGrafter"/>
</dbReference>
<keyword evidence="2" id="KW-0720">Serine protease</keyword>
<keyword evidence="4" id="KW-0031">Aminopeptidase</keyword>
<dbReference type="InterPro" id="IPR011659">
    <property type="entry name" value="WD40"/>
</dbReference>
<name>A0A4V2S7L6_9THEO</name>
<reference evidence="4 5" key="1">
    <citation type="submission" date="2019-03" db="EMBL/GenBank/DDBJ databases">
        <title>Genomic Encyclopedia of Type Strains, Phase IV (KMG-IV): sequencing the most valuable type-strain genomes for metagenomic binning, comparative biology and taxonomic classification.</title>
        <authorList>
            <person name="Goeker M."/>
        </authorList>
    </citation>
    <scope>NUCLEOTIDE SEQUENCE [LARGE SCALE GENOMIC DNA]</scope>
    <source>
        <strain evidence="4 5">DSM 13054</strain>
    </source>
</reference>
<protein>
    <submittedName>
        <fullName evidence="4">Dipeptidyl aminopeptidase/acylaminoacyl peptidase</fullName>
    </submittedName>
</protein>
<evidence type="ECO:0000256" key="2">
    <source>
        <dbReference type="ARBA" id="ARBA00022825"/>
    </source>
</evidence>
<gene>
    <name evidence="4" type="ORF">EV203_12127</name>
</gene>
<dbReference type="Proteomes" id="UP000294886">
    <property type="component" value="Unassembled WGS sequence"/>
</dbReference>
<keyword evidence="4" id="KW-0645">Protease</keyword>
<dbReference type="SUPFAM" id="SSF82171">
    <property type="entry name" value="DPP6 N-terminal domain-like"/>
    <property type="match status" value="1"/>
</dbReference>
<comment type="caution">
    <text evidence="4">The sequence shown here is derived from an EMBL/GenBank/DDBJ whole genome shotgun (WGS) entry which is preliminary data.</text>
</comment>
<dbReference type="PANTHER" id="PTHR42776">
    <property type="entry name" value="SERINE PEPTIDASE S9 FAMILY MEMBER"/>
    <property type="match status" value="1"/>
</dbReference>
<dbReference type="InterPro" id="IPR011042">
    <property type="entry name" value="6-blade_b-propeller_TolB-like"/>
</dbReference>